<dbReference type="InterPro" id="IPR043154">
    <property type="entry name" value="Sec-1-like_dom1"/>
</dbReference>
<keyword evidence="3" id="KW-1185">Reference proteome</keyword>
<evidence type="ECO:0000313" key="2">
    <source>
        <dbReference type="EMBL" id="KAK8584390.1"/>
    </source>
</evidence>
<dbReference type="Gene3D" id="3.40.50.2060">
    <property type="match status" value="1"/>
</dbReference>
<reference evidence="2 3" key="1">
    <citation type="journal article" date="2024" name="G3 (Bethesda)">
        <title>Genome assembly of Hibiscus sabdariffa L. provides insights into metabolisms of medicinal natural products.</title>
        <authorList>
            <person name="Kim T."/>
        </authorList>
    </citation>
    <scope>NUCLEOTIDE SEQUENCE [LARGE SCALE GENOMIC DNA]</scope>
    <source>
        <strain evidence="2">TK-2024</strain>
        <tissue evidence="2">Old leaves</tissue>
    </source>
</reference>
<dbReference type="PANTHER" id="PTHR11679">
    <property type="entry name" value="VESICLE PROTEIN SORTING-ASSOCIATED"/>
    <property type="match status" value="1"/>
</dbReference>
<accession>A0ABR2FR10</accession>
<dbReference type="Proteomes" id="UP001472677">
    <property type="component" value="Unassembled WGS sequence"/>
</dbReference>
<dbReference type="Pfam" id="PF00995">
    <property type="entry name" value="Sec1"/>
    <property type="match status" value="1"/>
</dbReference>
<organism evidence="2 3">
    <name type="scientific">Hibiscus sabdariffa</name>
    <name type="common">roselle</name>
    <dbReference type="NCBI Taxonomy" id="183260"/>
    <lineage>
        <taxon>Eukaryota</taxon>
        <taxon>Viridiplantae</taxon>
        <taxon>Streptophyta</taxon>
        <taxon>Embryophyta</taxon>
        <taxon>Tracheophyta</taxon>
        <taxon>Spermatophyta</taxon>
        <taxon>Magnoliopsida</taxon>
        <taxon>eudicotyledons</taxon>
        <taxon>Gunneridae</taxon>
        <taxon>Pentapetalae</taxon>
        <taxon>rosids</taxon>
        <taxon>malvids</taxon>
        <taxon>Malvales</taxon>
        <taxon>Malvaceae</taxon>
        <taxon>Malvoideae</taxon>
        <taxon>Hibiscus</taxon>
    </lineage>
</organism>
<evidence type="ECO:0000313" key="3">
    <source>
        <dbReference type="Proteomes" id="UP001472677"/>
    </source>
</evidence>
<proteinExistence type="inferred from homology"/>
<comment type="similarity">
    <text evidence="1">Belongs to the STXBP/unc-18/SEC1 family.</text>
</comment>
<dbReference type="InterPro" id="IPR001619">
    <property type="entry name" value="Sec1-like"/>
</dbReference>
<dbReference type="InterPro" id="IPR036045">
    <property type="entry name" value="Sec1-like_sf"/>
</dbReference>
<dbReference type="EMBL" id="JBBPBM010000005">
    <property type="protein sequence ID" value="KAK8584390.1"/>
    <property type="molecule type" value="Genomic_DNA"/>
</dbReference>
<comment type="caution">
    <text evidence="2">The sequence shown here is derived from an EMBL/GenBank/DDBJ whole genome shotgun (WGS) entry which is preliminary data.</text>
</comment>
<name>A0ABR2FR10_9ROSI</name>
<gene>
    <name evidence="2" type="ORF">V6N12_068634</name>
</gene>
<protein>
    <submittedName>
        <fullName evidence="2">Uncharacterized protein</fullName>
    </submittedName>
</protein>
<evidence type="ECO:0000256" key="1">
    <source>
        <dbReference type="ARBA" id="ARBA00009884"/>
    </source>
</evidence>
<dbReference type="SUPFAM" id="SSF56815">
    <property type="entry name" value="Sec1/munc18-like (SM) proteins"/>
    <property type="match status" value="1"/>
</dbReference>
<sequence>MDKVTVKVMSYSCKMDDITAEGVSLVEDIFKRREPLLSMDAIYFIQPTIENIIMFLSDMAGKTALYKKYVKGFLLSTLHECLNLLNSEYITASDIYFLLSCMWQRAFVYFSTPVSKELVAFIKKDSTVLPRIGGMSEVGPLILLCIASFPEAFCTVRTAN</sequence>